<comment type="caution">
    <text evidence="2">The sequence shown here is derived from an EMBL/GenBank/DDBJ whole genome shotgun (WGS) entry which is preliminary data.</text>
</comment>
<name>A0A124GMV8_PICGL</name>
<feature type="chain" id="PRO_5007172430" description="Secreted protein" evidence="1">
    <location>
        <begin position="17"/>
        <end position="105"/>
    </location>
</feature>
<geneLocation type="mitochondrion" evidence="2"/>
<accession>A0A124GMV8</accession>
<organism evidence="2">
    <name type="scientific">Picea glauca</name>
    <name type="common">White spruce</name>
    <name type="synonym">Pinus glauca</name>
    <dbReference type="NCBI Taxonomy" id="3330"/>
    <lineage>
        <taxon>Eukaryota</taxon>
        <taxon>Viridiplantae</taxon>
        <taxon>Streptophyta</taxon>
        <taxon>Embryophyta</taxon>
        <taxon>Tracheophyta</taxon>
        <taxon>Spermatophyta</taxon>
        <taxon>Pinopsida</taxon>
        <taxon>Pinidae</taxon>
        <taxon>Conifers I</taxon>
        <taxon>Pinales</taxon>
        <taxon>Pinaceae</taxon>
        <taxon>Picea</taxon>
    </lineage>
</organism>
<reference evidence="2" key="1">
    <citation type="journal article" date="2015" name="Genome Biol. Evol.">
        <title>Organellar Genomes of White Spruce (Picea glauca): Assembly and Annotation.</title>
        <authorList>
            <person name="Jackman S.D."/>
            <person name="Warren R.L."/>
            <person name="Gibb E.A."/>
            <person name="Vandervalk B.P."/>
            <person name="Mohamadi H."/>
            <person name="Chu J."/>
            <person name="Raymond A."/>
            <person name="Pleasance S."/>
            <person name="Coope R."/>
            <person name="Wildung M.R."/>
            <person name="Ritland C.E."/>
            <person name="Bousquet J."/>
            <person name="Jones S.J."/>
            <person name="Bohlmann J."/>
            <person name="Birol I."/>
        </authorList>
    </citation>
    <scope>NUCLEOTIDE SEQUENCE [LARGE SCALE GENOMIC DNA]</scope>
    <source>
        <tissue evidence="2">Flushing bud</tissue>
    </source>
</reference>
<evidence type="ECO:0000256" key="1">
    <source>
        <dbReference type="SAM" id="SignalP"/>
    </source>
</evidence>
<dbReference type="AlphaFoldDB" id="A0A124GMV8"/>
<sequence length="105" mass="11945">MALLPLFLLPPMMCLAFPSFCIPPTALLSPYPPSIYKCTRQKHALSHVCSIYFAENRCPFYASFEYLLQVPCGLLIHTSCAPTSSFDYKFHVEYAPHVHLFSNQL</sequence>
<feature type="signal peptide" evidence="1">
    <location>
        <begin position="1"/>
        <end position="16"/>
    </location>
</feature>
<evidence type="ECO:0000313" key="2">
    <source>
        <dbReference type="EMBL" id="KUM46898.1"/>
    </source>
</evidence>
<keyword evidence="1" id="KW-0732">Signal</keyword>
<gene>
    <name evidence="2" type="ORF">ABT39_MTgene6353</name>
</gene>
<keyword evidence="2" id="KW-0496">Mitochondrion</keyword>
<evidence type="ECO:0008006" key="3">
    <source>
        <dbReference type="Google" id="ProtNLM"/>
    </source>
</evidence>
<protein>
    <recommendedName>
        <fullName evidence="3">Secreted protein</fullName>
    </recommendedName>
</protein>
<dbReference type="EMBL" id="LKAM01000009">
    <property type="protein sequence ID" value="KUM46898.1"/>
    <property type="molecule type" value="Genomic_DNA"/>
</dbReference>
<proteinExistence type="predicted"/>